<dbReference type="InterPro" id="IPR000627">
    <property type="entry name" value="Intradiol_dOase_C"/>
</dbReference>
<reference evidence="5 6" key="1">
    <citation type="submission" date="2023-12" db="EMBL/GenBank/DDBJ databases">
        <title>Genome sequencing and assembly of bacterial species from a model synthetic community.</title>
        <authorList>
            <person name="Hogle S.L."/>
        </authorList>
    </citation>
    <scope>NUCLEOTIDE SEQUENCE [LARGE SCALE GENOMIC DNA]</scope>
    <source>
        <strain evidence="5 6">HAMBI_3031</strain>
    </source>
</reference>
<evidence type="ECO:0000256" key="1">
    <source>
        <dbReference type="ARBA" id="ARBA00007825"/>
    </source>
</evidence>
<evidence type="ECO:0000313" key="5">
    <source>
        <dbReference type="EMBL" id="WQD39076.1"/>
    </source>
</evidence>
<name>A0ABZ0W7F8_9BACT</name>
<keyword evidence="3" id="KW-0560">Oxidoreductase</keyword>
<accession>A0ABZ0W7F8</accession>
<protein>
    <recommendedName>
        <fullName evidence="4">Intradiol ring-cleavage dioxygenases domain-containing protein</fullName>
    </recommendedName>
</protein>
<feature type="domain" description="Intradiol ring-cleavage dioxygenases" evidence="4">
    <location>
        <begin position="64"/>
        <end position="173"/>
    </location>
</feature>
<evidence type="ECO:0000256" key="2">
    <source>
        <dbReference type="ARBA" id="ARBA00022964"/>
    </source>
</evidence>
<sequence>MKKWILELTTALCSLVFSCGSPVKPSAPKTGELIGGGCDGCELMYVNLPEQIASADSSPAWNGEGQPLKISGTVLKADGKTPAPDVIIYYWQTDNEGHYANLEGLDPRAKRHGYIRGWLKTGTDGRYALYTIRPAPYPNDSLPAHIHLSIKEPKLPNEYYTDEINFDDDPLLKPYFKKHPPEHRGGSGVVRVKLQGSLQEAEHDIELGKNIPGYPGK</sequence>
<dbReference type="EMBL" id="CP139960">
    <property type="protein sequence ID" value="WQD39076.1"/>
    <property type="molecule type" value="Genomic_DNA"/>
</dbReference>
<dbReference type="Pfam" id="PF00775">
    <property type="entry name" value="Dioxygenase_C"/>
    <property type="match status" value="1"/>
</dbReference>
<dbReference type="PANTHER" id="PTHR33711:SF10">
    <property type="entry name" value="INTRADIOL RING-CLEAVAGE DIOXYGENASES DOMAIN-CONTAINING PROTEIN"/>
    <property type="match status" value="1"/>
</dbReference>
<dbReference type="Gene3D" id="2.60.130.10">
    <property type="entry name" value="Aromatic compound dioxygenase"/>
    <property type="match status" value="1"/>
</dbReference>
<evidence type="ECO:0000313" key="6">
    <source>
        <dbReference type="Proteomes" id="UP001325680"/>
    </source>
</evidence>
<dbReference type="InterPro" id="IPR015889">
    <property type="entry name" value="Intradiol_dOase_core"/>
</dbReference>
<dbReference type="Proteomes" id="UP001325680">
    <property type="component" value="Chromosome"/>
</dbReference>
<organism evidence="5 6">
    <name type="scientific">Niabella yanshanensis</name>
    <dbReference type="NCBI Taxonomy" id="577386"/>
    <lineage>
        <taxon>Bacteria</taxon>
        <taxon>Pseudomonadati</taxon>
        <taxon>Bacteroidota</taxon>
        <taxon>Chitinophagia</taxon>
        <taxon>Chitinophagales</taxon>
        <taxon>Chitinophagaceae</taxon>
        <taxon>Niabella</taxon>
    </lineage>
</organism>
<dbReference type="PROSITE" id="PS51257">
    <property type="entry name" value="PROKAR_LIPOPROTEIN"/>
    <property type="match status" value="1"/>
</dbReference>
<proteinExistence type="inferred from homology"/>
<dbReference type="CDD" id="cd00421">
    <property type="entry name" value="intradiol_dioxygenase"/>
    <property type="match status" value="1"/>
</dbReference>
<comment type="similarity">
    <text evidence="1">Belongs to the intradiol ring-cleavage dioxygenase family.</text>
</comment>
<evidence type="ECO:0000259" key="4">
    <source>
        <dbReference type="Pfam" id="PF00775"/>
    </source>
</evidence>
<keyword evidence="2" id="KW-0223">Dioxygenase</keyword>
<gene>
    <name evidence="5" type="ORF">U0035_02805</name>
</gene>
<dbReference type="RefSeq" id="WP_114793130.1">
    <property type="nucleotide sequence ID" value="NZ_CP139960.1"/>
</dbReference>
<evidence type="ECO:0000256" key="3">
    <source>
        <dbReference type="ARBA" id="ARBA00023002"/>
    </source>
</evidence>
<dbReference type="PANTHER" id="PTHR33711">
    <property type="entry name" value="DIOXYGENASE, PUTATIVE (AFU_ORTHOLOGUE AFUA_2G02910)-RELATED"/>
    <property type="match status" value="1"/>
</dbReference>
<dbReference type="SUPFAM" id="SSF49482">
    <property type="entry name" value="Aromatic compound dioxygenase"/>
    <property type="match status" value="1"/>
</dbReference>
<keyword evidence="6" id="KW-1185">Reference proteome</keyword>
<dbReference type="InterPro" id="IPR050770">
    <property type="entry name" value="Intradiol_RC_Dioxygenase"/>
</dbReference>